<reference evidence="11 12" key="1">
    <citation type="journal article" date="2014" name="PLoS Genet.">
        <title>Analysis of the Phlebiopsis gigantea genome, transcriptome and secretome provides insight into its pioneer colonization strategies of wood.</title>
        <authorList>
            <person name="Hori C."/>
            <person name="Ishida T."/>
            <person name="Igarashi K."/>
            <person name="Samejima M."/>
            <person name="Suzuki H."/>
            <person name="Master E."/>
            <person name="Ferreira P."/>
            <person name="Ruiz-Duenas F.J."/>
            <person name="Held B."/>
            <person name="Canessa P."/>
            <person name="Larrondo L.F."/>
            <person name="Schmoll M."/>
            <person name="Druzhinina I.S."/>
            <person name="Kubicek C.P."/>
            <person name="Gaskell J.A."/>
            <person name="Kersten P."/>
            <person name="St John F."/>
            <person name="Glasner J."/>
            <person name="Sabat G."/>
            <person name="Splinter BonDurant S."/>
            <person name="Syed K."/>
            <person name="Yadav J."/>
            <person name="Mgbeahuruike A.C."/>
            <person name="Kovalchuk A."/>
            <person name="Asiegbu F.O."/>
            <person name="Lackner G."/>
            <person name="Hoffmeister D."/>
            <person name="Rencoret J."/>
            <person name="Gutierrez A."/>
            <person name="Sun H."/>
            <person name="Lindquist E."/>
            <person name="Barry K."/>
            <person name="Riley R."/>
            <person name="Grigoriev I.V."/>
            <person name="Henrissat B."/>
            <person name="Kues U."/>
            <person name="Berka R.M."/>
            <person name="Martinez A.T."/>
            <person name="Covert S.F."/>
            <person name="Blanchette R.A."/>
            <person name="Cullen D."/>
        </authorList>
    </citation>
    <scope>NUCLEOTIDE SEQUENCE [LARGE SCALE GENOMIC DNA]</scope>
    <source>
        <strain evidence="11 12">11061_1 CR5-6</strain>
    </source>
</reference>
<evidence type="ECO:0000256" key="3">
    <source>
        <dbReference type="ARBA" id="ARBA00009595"/>
    </source>
</evidence>
<comment type="cofactor">
    <cofactor evidence="1">
        <name>Mg(2+)</name>
        <dbReference type="ChEBI" id="CHEBI:18420"/>
    </cofactor>
</comment>
<keyword evidence="5" id="KW-0479">Metal-binding</keyword>
<keyword evidence="6" id="KW-0378">Hydrolase</keyword>
<comment type="cofactor">
    <cofactor evidence="2">
        <name>Zn(2+)</name>
        <dbReference type="ChEBI" id="CHEBI:29105"/>
    </cofactor>
</comment>
<dbReference type="GO" id="GO:0005829">
    <property type="term" value="C:cytosol"/>
    <property type="evidence" value="ECO:0007669"/>
    <property type="project" value="TreeGrafter"/>
</dbReference>
<dbReference type="Gene3D" id="3.90.79.20">
    <property type="match status" value="1"/>
</dbReference>
<evidence type="ECO:0000256" key="1">
    <source>
        <dbReference type="ARBA" id="ARBA00001946"/>
    </source>
</evidence>
<dbReference type="AlphaFoldDB" id="A0A0C3S716"/>
<dbReference type="GO" id="GO:0046872">
    <property type="term" value="F:metal ion binding"/>
    <property type="evidence" value="ECO:0007669"/>
    <property type="project" value="UniProtKB-KW"/>
</dbReference>
<dbReference type="InterPro" id="IPR050241">
    <property type="entry name" value="NAD-cap_RNA_hydrolase_NudC"/>
</dbReference>
<keyword evidence="8" id="KW-0520">NAD</keyword>
<dbReference type="GO" id="GO:0006742">
    <property type="term" value="P:NADP+ catabolic process"/>
    <property type="evidence" value="ECO:0007669"/>
    <property type="project" value="TreeGrafter"/>
</dbReference>
<dbReference type="PANTHER" id="PTHR42904">
    <property type="entry name" value="NUDIX HYDROLASE, NUDC SUBFAMILY"/>
    <property type="match status" value="1"/>
</dbReference>
<feature type="domain" description="Nudix hydrolase" evidence="10">
    <location>
        <begin position="299"/>
        <end position="426"/>
    </location>
</feature>
<dbReference type="PROSITE" id="PS00893">
    <property type="entry name" value="NUDIX_BOX"/>
    <property type="match status" value="1"/>
</dbReference>
<sequence>MTTLLGAGGCTYYEETGITQALLSTATSRMIRHPLYKLQLRSYATSTKGHTHYFAGAPLNRLAWLRTSPAFLNAVVLSPATRWVLFSEGKPLLSTPSAGTSALARLSTQDVRLLLGPEPFFSQGRRAGEAAEGNVKELEAARVHGPPAVFLGLHEHADGTGGASRALPSSEFSAKKDAAAVVAQMHGTPYFSLDVSAVEEACVSEVLGNSEEARNGAKLEFVDGRAAMSIIDQFESGIFSVARTLVDWSARNKFCAGCGSPVYTLWAGWKHGCTSLLPWAEKSEKPCPTAKALNNYMHPRTDPVVIILTVSPDNGKILLGRNRNWPKNFYSALAGFVEPGESHEDTVERELWEEAGIKLLGLKYHSTQPWPFPANVMAGYYAIADPAEPVRTDLDNELEDARWYTREEVLAVLAHSDGAAAAKQAPKWDSGVEDTAQHEEVVIRQTQNEPPFKGPPPNAMAGVLISDWAHGRVSLSEKQDGDLV</sequence>
<evidence type="ECO:0000256" key="2">
    <source>
        <dbReference type="ARBA" id="ARBA00001947"/>
    </source>
</evidence>
<dbReference type="InterPro" id="IPR015375">
    <property type="entry name" value="NADH_PPase-like_N"/>
</dbReference>
<evidence type="ECO:0000256" key="4">
    <source>
        <dbReference type="ARBA" id="ARBA00012381"/>
    </source>
</evidence>
<dbReference type="HOGENOM" id="CLU_037162_0_2_1"/>
<dbReference type="Proteomes" id="UP000053257">
    <property type="component" value="Unassembled WGS sequence"/>
</dbReference>
<evidence type="ECO:0000313" key="11">
    <source>
        <dbReference type="EMBL" id="KIP06522.1"/>
    </source>
</evidence>
<dbReference type="InterPro" id="IPR020084">
    <property type="entry name" value="NUDIX_hydrolase_CS"/>
</dbReference>
<evidence type="ECO:0000259" key="10">
    <source>
        <dbReference type="PROSITE" id="PS51462"/>
    </source>
</evidence>
<evidence type="ECO:0000256" key="5">
    <source>
        <dbReference type="ARBA" id="ARBA00022723"/>
    </source>
</evidence>
<dbReference type="InterPro" id="IPR015797">
    <property type="entry name" value="NUDIX_hydrolase-like_dom_sf"/>
</dbReference>
<accession>A0A0C3S716</accession>
<dbReference type="SUPFAM" id="SSF55811">
    <property type="entry name" value="Nudix"/>
    <property type="match status" value="1"/>
</dbReference>
<evidence type="ECO:0000256" key="9">
    <source>
        <dbReference type="ARBA" id="ARBA00023679"/>
    </source>
</evidence>
<evidence type="ECO:0000313" key="12">
    <source>
        <dbReference type="Proteomes" id="UP000053257"/>
    </source>
</evidence>
<gene>
    <name evidence="11" type="ORF">PHLGIDRAFT_128237</name>
</gene>
<protein>
    <recommendedName>
        <fullName evidence="4">NAD(+) diphosphatase</fullName>
        <ecNumber evidence="4">3.6.1.22</ecNumber>
    </recommendedName>
</protein>
<evidence type="ECO:0000256" key="8">
    <source>
        <dbReference type="ARBA" id="ARBA00023027"/>
    </source>
</evidence>
<dbReference type="Gene3D" id="3.90.79.10">
    <property type="entry name" value="Nucleoside Triphosphate Pyrophosphohydrolase"/>
    <property type="match status" value="1"/>
</dbReference>
<comment type="catalytic activity">
    <reaction evidence="9">
        <text>a 5'-end NAD(+)-phospho-ribonucleoside in mRNA + H2O = a 5'-end phospho-adenosine-phospho-ribonucleoside in mRNA + beta-nicotinamide D-ribonucleotide + 2 H(+)</text>
        <dbReference type="Rhea" id="RHEA:60876"/>
        <dbReference type="Rhea" id="RHEA-COMP:15698"/>
        <dbReference type="Rhea" id="RHEA-COMP:15719"/>
        <dbReference type="ChEBI" id="CHEBI:14649"/>
        <dbReference type="ChEBI" id="CHEBI:15377"/>
        <dbReference type="ChEBI" id="CHEBI:15378"/>
        <dbReference type="ChEBI" id="CHEBI:144029"/>
        <dbReference type="ChEBI" id="CHEBI:144051"/>
    </reaction>
    <physiologicalReaction direction="left-to-right" evidence="9">
        <dbReference type="Rhea" id="RHEA:60877"/>
    </physiologicalReaction>
</comment>
<dbReference type="STRING" id="745531.A0A0C3S716"/>
<dbReference type="Pfam" id="PF00293">
    <property type="entry name" value="NUDIX"/>
    <property type="match status" value="1"/>
</dbReference>
<dbReference type="CDD" id="cd03429">
    <property type="entry name" value="NUDIX_NADH_pyrophosphatase_Nudt13"/>
    <property type="match status" value="1"/>
</dbReference>
<proteinExistence type="inferred from homology"/>
<evidence type="ECO:0000256" key="6">
    <source>
        <dbReference type="ARBA" id="ARBA00022801"/>
    </source>
</evidence>
<keyword evidence="7" id="KW-0460">Magnesium</keyword>
<dbReference type="GO" id="GO:0035529">
    <property type="term" value="F:NADH pyrophosphatase activity"/>
    <property type="evidence" value="ECO:0007669"/>
    <property type="project" value="TreeGrafter"/>
</dbReference>
<dbReference type="OrthoDB" id="10249612at2759"/>
<dbReference type="InterPro" id="IPR049734">
    <property type="entry name" value="NudC-like_C"/>
</dbReference>
<comment type="similarity">
    <text evidence="3">Belongs to the Nudix hydrolase family. NudC subfamily.</text>
</comment>
<dbReference type="Pfam" id="PF09296">
    <property type="entry name" value="NUDIX-like"/>
    <property type="match status" value="1"/>
</dbReference>
<dbReference type="EMBL" id="KN840516">
    <property type="protein sequence ID" value="KIP06522.1"/>
    <property type="molecule type" value="Genomic_DNA"/>
</dbReference>
<name>A0A0C3S716_PHLG1</name>
<dbReference type="GO" id="GO:0005777">
    <property type="term" value="C:peroxisome"/>
    <property type="evidence" value="ECO:0007669"/>
    <property type="project" value="TreeGrafter"/>
</dbReference>
<organism evidence="11 12">
    <name type="scientific">Phlebiopsis gigantea (strain 11061_1 CR5-6)</name>
    <name type="common">White-rot fungus</name>
    <name type="synonym">Peniophora gigantea</name>
    <dbReference type="NCBI Taxonomy" id="745531"/>
    <lineage>
        <taxon>Eukaryota</taxon>
        <taxon>Fungi</taxon>
        <taxon>Dikarya</taxon>
        <taxon>Basidiomycota</taxon>
        <taxon>Agaricomycotina</taxon>
        <taxon>Agaricomycetes</taxon>
        <taxon>Polyporales</taxon>
        <taxon>Phanerochaetaceae</taxon>
        <taxon>Phlebiopsis</taxon>
    </lineage>
</organism>
<dbReference type="GO" id="GO:0019677">
    <property type="term" value="P:NAD+ catabolic process"/>
    <property type="evidence" value="ECO:0007669"/>
    <property type="project" value="TreeGrafter"/>
</dbReference>
<dbReference type="PANTHER" id="PTHR42904:SF6">
    <property type="entry name" value="NAD-CAPPED RNA HYDROLASE NUDT12"/>
    <property type="match status" value="1"/>
</dbReference>
<keyword evidence="12" id="KW-1185">Reference proteome</keyword>
<evidence type="ECO:0000256" key="7">
    <source>
        <dbReference type="ARBA" id="ARBA00022842"/>
    </source>
</evidence>
<dbReference type="PROSITE" id="PS51462">
    <property type="entry name" value="NUDIX"/>
    <property type="match status" value="1"/>
</dbReference>
<dbReference type="EC" id="3.6.1.22" evidence="4"/>
<dbReference type="InterPro" id="IPR000086">
    <property type="entry name" value="NUDIX_hydrolase_dom"/>
</dbReference>